<keyword evidence="2" id="KW-0472">Membrane</keyword>
<evidence type="ECO:0000256" key="1">
    <source>
        <dbReference type="SAM" id="MobiDB-lite"/>
    </source>
</evidence>
<gene>
    <name evidence="3" type="ORF">B0H15DRAFT_859988</name>
</gene>
<dbReference type="EMBL" id="JARJCN010000064">
    <property type="protein sequence ID" value="KAJ7078739.1"/>
    <property type="molecule type" value="Genomic_DNA"/>
</dbReference>
<comment type="caution">
    <text evidence="3">The sequence shown here is derived from an EMBL/GenBank/DDBJ whole genome shotgun (WGS) entry which is preliminary data.</text>
</comment>
<organism evidence="3 4">
    <name type="scientific">Mycena belliarum</name>
    <dbReference type="NCBI Taxonomy" id="1033014"/>
    <lineage>
        <taxon>Eukaryota</taxon>
        <taxon>Fungi</taxon>
        <taxon>Dikarya</taxon>
        <taxon>Basidiomycota</taxon>
        <taxon>Agaricomycotina</taxon>
        <taxon>Agaricomycetes</taxon>
        <taxon>Agaricomycetidae</taxon>
        <taxon>Agaricales</taxon>
        <taxon>Marasmiineae</taxon>
        <taxon>Mycenaceae</taxon>
        <taxon>Mycena</taxon>
    </lineage>
</organism>
<sequence length="392" mass="41258">MYTIHSLPHLTHNSYTHSYIQQPPRDAPDAREDLRVEVDFVVRGVARVLLRLHALVLALALALPPLALAFALSRRLLWRGRFRCWCSALRRCGGSALRGLGRGRLGSGTTHGCGGLGGSGAAGGRAALDGPPVGHAERDVRGRVVVHVDEGGVCGLGAEFLETTGIRRAGLPGDLVLRAALERRDPVRGALLERGAAADADVGAVVVRGQRLRGDPQRVEPADGAEGEDVVAVLDPGGDGDVLADADVRVARVELALLAAAAVALPVDDVLVLEEAGVVDPPGDAERQRELDEAAVVVVPEPLGRERLPAGERGLVGDVRALVLARVLGVGVELVVALVARLGEEHVRVRRDGGEEPAEEREAQEGRGSGHRGSGKSRKAENKDRGGRKSRD</sequence>
<accession>A0AAD6XL46</accession>
<evidence type="ECO:0000313" key="4">
    <source>
        <dbReference type="Proteomes" id="UP001222325"/>
    </source>
</evidence>
<keyword evidence="2" id="KW-1133">Transmembrane helix</keyword>
<feature type="compositionally biased region" description="Basic and acidic residues" evidence="1">
    <location>
        <begin position="350"/>
        <end position="365"/>
    </location>
</feature>
<dbReference type="AlphaFoldDB" id="A0AAD6XL46"/>
<name>A0AAD6XL46_9AGAR</name>
<dbReference type="Proteomes" id="UP001222325">
    <property type="component" value="Unassembled WGS sequence"/>
</dbReference>
<keyword evidence="2" id="KW-0812">Transmembrane</keyword>
<feature type="transmembrane region" description="Helical" evidence="2">
    <location>
        <begin position="52"/>
        <end position="73"/>
    </location>
</feature>
<protein>
    <submittedName>
        <fullName evidence="3">Uncharacterized protein</fullName>
    </submittedName>
</protein>
<feature type="compositionally biased region" description="Basic and acidic residues" evidence="1">
    <location>
        <begin position="378"/>
        <end position="392"/>
    </location>
</feature>
<evidence type="ECO:0000256" key="2">
    <source>
        <dbReference type="SAM" id="Phobius"/>
    </source>
</evidence>
<reference evidence="3" key="1">
    <citation type="submission" date="2023-03" db="EMBL/GenBank/DDBJ databases">
        <title>Massive genome expansion in bonnet fungi (Mycena s.s.) driven by repeated elements and novel gene families across ecological guilds.</title>
        <authorList>
            <consortium name="Lawrence Berkeley National Laboratory"/>
            <person name="Harder C.B."/>
            <person name="Miyauchi S."/>
            <person name="Viragh M."/>
            <person name="Kuo A."/>
            <person name="Thoen E."/>
            <person name="Andreopoulos B."/>
            <person name="Lu D."/>
            <person name="Skrede I."/>
            <person name="Drula E."/>
            <person name="Henrissat B."/>
            <person name="Morin E."/>
            <person name="Kohler A."/>
            <person name="Barry K."/>
            <person name="LaButti K."/>
            <person name="Morin E."/>
            <person name="Salamov A."/>
            <person name="Lipzen A."/>
            <person name="Mereny Z."/>
            <person name="Hegedus B."/>
            <person name="Baldrian P."/>
            <person name="Stursova M."/>
            <person name="Weitz H."/>
            <person name="Taylor A."/>
            <person name="Grigoriev I.V."/>
            <person name="Nagy L.G."/>
            <person name="Martin F."/>
            <person name="Kauserud H."/>
        </authorList>
    </citation>
    <scope>NUCLEOTIDE SEQUENCE</scope>
    <source>
        <strain evidence="3">CBHHK173m</strain>
    </source>
</reference>
<feature type="region of interest" description="Disordered" evidence="1">
    <location>
        <begin position="350"/>
        <end position="392"/>
    </location>
</feature>
<keyword evidence="4" id="KW-1185">Reference proteome</keyword>
<proteinExistence type="predicted"/>
<evidence type="ECO:0000313" key="3">
    <source>
        <dbReference type="EMBL" id="KAJ7078739.1"/>
    </source>
</evidence>